<evidence type="ECO:0000313" key="2">
    <source>
        <dbReference type="Proteomes" id="UP000663891"/>
    </source>
</evidence>
<sequence length="520" mass="57049">MILFSSTSLILLVFCSFSYFVVINGRIAITIDSSSSEEEHKPKHKEPCCTDRMKNRDESDIDCGGFNCPKCQDMKKCTSPNDCLSDVCINNTCIPSPSCLDRIRNQDESDIDCGGLSCPKCQNMKSCTSSNDCLSNVCINSTCIPSPSCQDQIKNQDETDIDCGGRSCQKCQDTKTCNVACDCLSDVCIKNKCIPSPSCQDQIKNQDETDVDCGGSICPKCNNGKACNTSVDCLSDQCRVQFCQTCSLVSFENGDFESGTISDWTLGGGLRTSISSSEILPKYFLPGGQFYNYTIAMTHSSIVTNGSDPLLGDLMPGIVEGGQYSFRVEDLEKGGYASVISRKINNYFCLDIYFSWLAVLQNGNHSSNQSSLVIVQLDDFTTGESLILRRYDAGATGSGVDNRFQAKDDYFYTPAWQSEHLAIDNTRFGHNFTLTVLAADCEPSGHVGYLYLDSFSGSGVDNRFQAKDDYFYTPAWQSEHLAIDNTRFGHNFTLTVLAADCEPSGHVGYLYLDSFSGLSP</sequence>
<dbReference type="EMBL" id="CAJNON010000240">
    <property type="protein sequence ID" value="CAF1133278.1"/>
    <property type="molecule type" value="Genomic_DNA"/>
</dbReference>
<organism evidence="1 2">
    <name type="scientific">Adineta steineri</name>
    <dbReference type="NCBI Taxonomy" id="433720"/>
    <lineage>
        <taxon>Eukaryota</taxon>
        <taxon>Metazoa</taxon>
        <taxon>Spiralia</taxon>
        <taxon>Gnathifera</taxon>
        <taxon>Rotifera</taxon>
        <taxon>Eurotatoria</taxon>
        <taxon>Bdelloidea</taxon>
        <taxon>Adinetida</taxon>
        <taxon>Adinetidae</taxon>
        <taxon>Adineta</taxon>
    </lineage>
</organism>
<dbReference type="Proteomes" id="UP000663891">
    <property type="component" value="Unassembled WGS sequence"/>
</dbReference>
<protein>
    <submittedName>
        <fullName evidence="1">Uncharacterized protein</fullName>
    </submittedName>
</protein>
<accession>A0A814RI65</accession>
<reference evidence="1" key="1">
    <citation type="submission" date="2021-02" db="EMBL/GenBank/DDBJ databases">
        <authorList>
            <person name="Nowell W R."/>
        </authorList>
    </citation>
    <scope>NUCLEOTIDE SEQUENCE</scope>
</reference>
<proteinExistence type="predicted"/>
<name>A0A814RI65_9BILA</name>
<evidence type="ECO:0000313" key="1">
    <source>
        <dbReference type="EMBL" id="CAF1133278.1"/>
    </source>
</evidence>
<dbReference type="AlphaFoldDB" id="A0A814RI65"/>
<dbReference type="OrthoDB" id="10053231at2759"/>
<gene>
    <name evidence="1" type="ORF">VCS650_LOCUS21855</name>
</gene>
<comment type="caution">
    <text evidence="1">The sequence shown here is derived from an EMBL/GenBank/DDBJ whole genome shotgun (WGS) entry which is preliminary data.</text>
</comment>